<evidence type="ECO:0000313" key="3">
    <source>
        <dbReference type="Proteomes" id="UP000291236"/>
    </source>
</evidence>
<keyword evidence="1" id="KW-0472">Membrane</keyword>
<dbReference type="AlphaFoldDB" id="A0A4P2VLD9"/>
<name>A0A4P2VLD9_FLUSA</name>
<accession>A0A4P2VLD9</accession>
<organism evidence="2 3">
    <name type="scientific">Fluviispira sanaruensis</name>
    <dbReference type="NCBI Taxonomy" id="2493639"/>
    <lineage>
        <taxon>Bacteria</taxon>
        <taxon>Pseudomonadati</taxon>
        <taxon>Bdellovibrionota</taxon>
        <taxon>Oligoflexia</taxon>
        <taxon>Silvanigrellales</taxon>
        <taxon>Silvanigrellaceae</taxon>
        <taxon>Fluviispira</taxon>
    </lineage>
</organism>
<dbReference type="KEGG" id="sbf:JCM31447_12170"/>
<evidence type="ECO:0000313" key="2">
    <source>
        <dbReference type="EMBL" id="BBH52774.1"/>
    </source>
</evidence>
<protein>
    <submittedName>
        <fullName evidence="2">Uncharacterized protein</fullName>
    </submittedName>
</protein>
<gene>
    <name evidence="2" type="ORF">JCM31447_12170</name>
</gene>
<keyword evidence="3" id="KW-1185">Reference proteome</keyword>
<dbReference type="EMBL" id="AP019368">
    <property type="protein sequence ID" value="BBH52774.1"/>
    <property type="molecule type" value="Genomic_DNA"/>
</dbReference>
<evidence type="ECO:0000256" key="1">
    <source>
        <dbReference type="SAM" id="Phobius"/>
    </source>
</evidence>
<sequence>MSKFLYIIVEIKKPEMTKNISTPMNPPGFNTGKKWNKTTDSTAIARNPSISGRYSKFLLMFKTHAFISIVIPLLLNFFNKIIWIYQV</sequence>
<reference evidence="2 3" key="1">
    <citation type="submission" date="2018-12" db="EMBL/GenBank/DDBJ databases">
        <title>Rubrispira sanarue gen. nov., sp., nov., a member of the order Silvanigrellales, isolated from a brackish lake in Hamamatsu Japan.</title>
        <authorList>
            <person name="Maejima Y."/>
            <person name="Iino T."/>
            <person name="Muraguchi Y."/>
            <person name="Fukuda K."/>
            <person name="Nojiri H."/>
            <person name="Ohkuma M."/>
            <person name="Moriuchi R."/>
            <person name="Dohra H."/>
            <person name="Kimbara K."/>
            <person name="Shintani M."/>
        </authorList>
    </citation>
    <scope>NUCLEOTIDE SEQUENCE [LARGE SCALE GENOMIC DNA]</scope>
    <source>
        <strain evidence="2 3">RF1110005</strain>
    </source>
</reference>
<dbReference type="Proteomes" id="UP000291236">
    <property type="component" value="Chromosome"/>
</dbReference>
<keyword evidence="1" id="KW-1133">Transmembrane helix</keyword>
<keyword evidence="1" id="KW-0812">Transmembrane</keyword>
<proteinExistence type="predicted"/>
<feature type="transmembrane region" description="Helical" evidence="1">
    <location>
        <begin position="65"/>
        <end position="85"/>
    </location>
</feature>